<evidence type="ECO:0000256" key="1">
    <source>
        <dbReference type="SAM" id="Phobius"/>
    </source>
</evidence>
<keyword evidence="1" id="KW-1133">Transmembrane helix</keyword>
<evidence type="ECO:0000313" key="3">
    <source>
        <dbReference type="Proteomes" id="UP000280696"/>
    </source>
</evidence>
<keyword evidence="1" id="KW-0812">Transmembrane</keyword>
<dbReference type="Proteomes" id="UP000280696">
    <property type="component" value="Unassembled WGS sequence"/>
</dbReference>
<feature type="transmembrane region" description="Helical" evidence="1">
    <location>
        <begin position="25"/>
        <end position="50"/>
    </location>
</feature>
<protein>
    <submittedName>
        <fullName evidence="2">Uncharacterized protein</fullName>
    </submittedName>
</protein>
<dbReference type="RefSeq" id="WP_120466377.1">
    <property type="nucleotide sequence ID" value="NZ_RAYQ01000002.1"/>
</dbReference>
<keyword evidence="1" id="KW-0472">Membrane</keyword>
<comment type="caution">
    <text evidence="2">The sequence shown here is derived from an EMBL/GenBank/DDBJ whole genome shotgun (WGS) entry which is preliminary data.</text>
</comment>
<accession>A0A3A9B1A1</accession>
<reference evidence="2 3" key="1">
    <citation type="submission" date="2018-09" db="EMBL/GenBank/DDBJ databases">
        <title>Murine metabolic-syndrome-specific gut microbial biobank.</title>
        <authorList>
            <person name="Liu C."/>
        </authorList>
    </citation>
    <scope>NUCLEOTIDE SEQUENCE [LARGE SCALE GENOMIC DNA]</scope>
    <source>
        <strain evidence="2 3">0.1xD8-82</strain>
    </source>
</reference>
<dbReference type="EMBL" id="RAYQ01000002">
    <property type="protein sequence ID" value="RKI93541.1"/>
    <property type="molecule type" value="Genomic_DNA"/>
</dbReference>
<sequence length="65" mass="7417">MAIGWKVLFGYAVIYRSVVMENLQYAADIALGFLSYFICIFVFINLWGYVYGEVMPSLPDIPGNR</sequence>
<dbReference type="AlphaFoldDB" id="A0A3A9B1A1"/>
<gene>
    <name evidence="2" type="ORF">D7V94_02240</name>
</gene>
<keyword evidence="3" id="KW-1185">Reference proteome</keyword>
<organism evidence="2 3">
    <name type="scientific">Parablautia intestinalis</name>
    <dbReference type="NCBI Taxonomy" id="2320100"/>
    <lineage>
        <taxon>Bacteria</taxon>
        <taxon>Bacillati</taxon>
        <taxon>Bacillota</taxon>
        <taxon>Clostridia</taxon>
        <taxon>Lachnospirales</taxon>
        <taxon>Lachnospiraceae</taxon>
        <taxon>Parablautia</taxon>
    </lineage>
</organism>
<name>A0A3A9B1A1_9FIRM</name>
<evidence type="ECO:0000313" key="2">
    <source>
        <dbReference type="EMBL" id="RKI93541.1"/>
    </source>
</evidence>
<proteinExistence type="predicted"/>